<dbReference type="FunFam" id="3.80.10.10:FF:001709">
    <property type="entry name" value="Uncharacterized protein"/>
    <property type="match status" value="1"/>
</dbReference>
<dbReference type="PANTHER" id="PTHR48004:SF59">
    <property type="entry name" value="LEUCINE-RICH REPEAT-CONTAINING N-TERMINAL PLANT-TYPE DOMAIN-CONTAINING PROTEIN"/>
    <property type="match status" value="1"/>
</dbReference>
<dbReference type="InterPro" id="IPR032675">
    <property type="entry name" value="LRR_dom_sf"/>
</dbReference>
<dbReference type="OrthoDB" id="551849at2759"/>
<evidence type="ECO:0000313" key="2">
    <source>
        <dbReference type="Proteomes" id="UP000657918"/>
    </source>
</evidence>
<reference evidence="1 2" key="1">
    <citation type="submission" date="2020-10" db="EMBL/GenBank/DDBJ databases">
        <title>Plant Genome Project.</title>
        <authorList>
            <person name="Zhang R.-G."/>
        </authorList>
    </citation>
    <scope>NUCLEOTIDE SEQUENCE [LARGE SCALE GENOMIC DNA]</scope>
    <source>
        <strain evidence="1">FAFU-HL-1</strain>
        <tissue evidence="1">Leaf</tissue>
    </source>
</reference>
<dbReference type="EMBL" id="JADGMS010000016">
    <property type="protein sequence ID" value="KAF9666187.1"/>
    <property type="molecule type" value="Genomic_DNA"/>
</dbReference>
<dbReference type="InterPro" id="IPR052941">
    <property type="entry name" value="StomDev_PlantInt_Reg"/>
</dbReference>
<name>A0A835MH16_9ROSI</name>
<dbReference type="InterPro" id="IPR001611">
    <property type="entry name" value="Leu-rich_rpt"/>
</dbReference>
<protein>
    <submittedName>
        <fullName evidence="1">Uncharacterized protein</fullName>
    </submittedName>
</protein>
<dbReference type="Gene3D" id="3.80.10.10">
    <property type="entry name" value="Ribonuclease Inhibitor"/>
    <property type="match status" value="1"/>
</dbReference>
<dbReference type="PRINTS" id="PR00019">
    <property type="entry name" value="LEURICHRPT"/>
</dbReference>
<evidence type="ECO:0000313" key="1">
    <source>
        <dbReference type="EMBL" id="KAF9666187.1"/>
    </source>
</evidence>
<dbReference type="PANTHER" id="PTHR48004">
    <property type="entry name" value="OS01G0149700 PROTEIN"/>
    <property type="match status" value="1"/>
</dbReference>
<dbReference type="Proteomes" id="UP000657918">
    <property type="component" value="Chromosome 16"/>
</dbReference>
<dbReference type="Pfam" id="PF00560">
    <property type="entry name" value="LRR_1"/>
    <property type="match status" value="2"/>
</dbReference>
<keyword evidence="2" id="KW-1185">Reference proteome</keyword>
<accession>A0A835MH16</accession>
<proteinExistence type="predicted"/>
<gene>
    <name evidence="1" type="ORF">SADUNF_Sadunf16G0203400</name>
</gene>
<comment type="caution">
    <text evidence="1">The sequence shown here is derived from an EMBL/GenBank/DDBJ whole genome shotgun (WGS) entry which is preliminary data.</text>
</comment>
<organism evidence="1 2">
    <name type="scientific">Salix dunnii</name>
    <dbReference type="NCBI Taxonomy" id="1413687"/>
    <lineage>
        <taxon>Eukaryota</taxon>
        <taxon>Viridiplantae</taxon>
        <taxon>Streptophyta</taxon>
        <taxon>Embryophyta</taxon>
        <taxon>Tracheophyta</taxon>
        <taxon>Spermatophyta</taxon>
        <taxon>Magnoliopsida</taxon>
        <taxon>eudicotyledons</taxon>
        <taxon>Gunneridae</taxon>
        <taxon>Pentapetalae</taxon>
        <taxon>rosids</taxon>
        <taxon>fabids</taxon>
        <taxon>Malpighiales</taxon>
        <taxon>Salicaceae</taxon>
        <taxon>Saliceae</taxon>
        <taxon>Salix</taxon>
    </lineage>
</organism>
<dbReference type="Pfam" id="PF13855">
    <property type="entry name" value="LRR_8"/>
    <property type="match status" value="1"/>
</dbReference>
<dbReference type="SUPFAM" id="SSF52058">
    <property type="entry name" value="L domain-like"/>
    <property type="match status" value="1"/>
</dbReference>
<dbReference type="AlphaFoldDB" id="A0A835MH16"/>
<sequence>MEIDLDVNFLTCGIEDVFLKCTNLSQLVLMNNQINVSIPECLAELPLTVLDLDSNNFSGTIPVSLWNSMTLMEFSAANNFLKGTLSVEIGKAVQLERLVLSNNQLRGTIPKDIGNLTAISVLNLNSNLLEGTIPEDLGHSAALTTLDLGNNQLSGSIPEKLPDLVQLDCLVLSHNKLSGPIPSEPSLYFLTIYCSHFVHLRSNIINYIVLIFSSSWGTRRKSRKDLKINSDNGQFSMNIFKSDTKCLFFPDQVHT</sequence>